<keyword evidence="9" id="KW-0805">Transcription regulation</keyword>
<evidence type="ECO:0000256" key="17">
    <source>
        <dbReference type="SAM" id="MobiDB-lite"/>
    </source>
</evidence>
<organism evidence="18 19">
    <name type="scientific">Pleuronectes platessa</name>
    <name type="common">European plaice</name>
    <dbReference type="NCBI Taxonomy" id="8262"/>
    <lineage>
        <taxon>Eukaryota</taxon>
        <taxon>Metazoa</taxon>
        <taxon>Chordata</taxon>
        <taxon>Craniata</taxon>
        <taxon>Vertebrata</taxon>
        <taxon>Euteleostomi</taxon>
        <taxon>Actinopterygii</taxon>
        <taxon>Neopterygii</taxon>
        <taxon>Teleostei</taxon>
        <taxon>Neoteleostei</taxon>
        <taxon>Acanthomorphata</taxon>
        <taxon>Carangaria</taxon>
        <taxon>Pleuronectiformes</taxon>
        <taxon>Pleuronectoidei</taxon>
        <taxon>Pleuronectidae</taxon>
        <taxon>Pleuronectes</taxon>
    </lineage>
</organism>
<feature type="compositionally biased region" description="Basic and acidic residues" evidence="17">
    <location>
        <begin position="574"/>
        <end position="588"/>
    </location>
</feature>
<comment type="subcellular location">
    <subcellularLocation>
        <location evidence="3">Cytoplasm</location>
    </subcellularLocation>
    <subcellularLocation>
        <location evidence="1">Mitochondrion</location>
    </subcellularLocation>
    <subcellularLocation>
        <location evidence="2">Nucleus</location>
        <location evidence="2">PML body</location>
    </subcellularLocation>
</comment>
<feature type="region of interest" description="Disordered" evidence="17">
    <location>
        <begin position="1575"/>
        <end position="1594"/>
    </location>
</feature>
<dbReference type="GO" id="GO:0036337">
    <property type="term" value="P:Fas signaling pathway"/>
    <property type="evidence" value="ECO:0007669"/>
    <property type="project" value="TreeGrafter"/>
</dbReference>
<feature type="region of interest" description="Disordered" evidence="17">
    <location>
        <begin position="991"/>
        <end position="1021"/>
    </location>
</feature>
<feature type="compositionally biased region" description="Polar residues" evidence="17">
    <location>
        <begin position="846"/>
        <end position="863"/>
    </location>
</feature>
<feature type="region of interest" description="Disordered" evidence="17">
    <location>
        <begin position="846"/>
        <end position="883"/>
    </location>
</feature>
<feature type="compositionally biased region" description="Polar residues" evidence="17">
    <location>
        <begin position="619"/>
        <end position="657"/>
    </location>
</feature>
<proteinExistence type="predicted"/>
<evidence type="ECO:0000256" key="7">
    <source>
        <dbReference type="ARBA" id="ARBA00022703"/>
    </source>
</evidence>
<feature type="compositionally biased region" description="Basic residues" evidence="17">
    <location>
        <begin position="1006"/>
        <end position="1015"/>
    </location>
</feature>
<evidence type="ECO:0000256" key="10">
    <source>
        <dbReference type="ARBA" id="ARBA00023128"/>
    </source>
</evidence>
<evidence type="ECO:0000313" key="19">
    <source>
        <dbReference type="Proteomes" id="UP001153269"/>
    </source>
</evidence>
<feature type="compositionally biased region" description="Polar residues" evidence="17">
    <location>
        <begin position="1661"/>
        <end position="1675"/>
    </location>
</feature>
<feature type="compositionally biased region" description="Polar residues" evidence="17">
    <location>
        <begin position="236"/>
        <end position="247"/>
    </location>
</feature>
<evidence type="ECO:0000256" key="3">
    <source>
        <dbReference type="ARBA" id="ARBA00004496"/>
    </source>
</evidence>
<evidence type="ECO:0000256" key="4">
    <source>
        <dbReference type="ARBA" id="ARBA00022490"/>
    </source>
</evidence>
<feature type="compositionally biased region" description="Basic and acidic residues" evidence="17">
    <location>
        <begin position="248"/>
        <end position="308"/>
    </location>
</feature>
<feature type="compositionally biased region" description="Basic and acidic residues" evidence="17">
    <location>
        <begin position="658"/>
        <end position="669"/>
    </location>
</feature>
<dbReference type="GO" id="GO:0003714">
    <property type="term" value="F:transcription corepressor activity"/>
    <property type="evidence" value="ECO:0007669"/>
    <property type="project" value="TreeGrafter"/>
</dbReference>
<evidence type="ECO:0000256" key="5">
    <source>
        <dbReference type="ARBA" id="ARBA00022491"/>
    </source>
</evidence>
<dbReference type="InterPro" id="IPR039674">
    <property type="entry name" value="FLASH"/>
</dbReference>
<keyword evidence="12" id="KW-0804">Transcription</keyword>
<dbReference type="PANTHER" id="PTHR15489:SF2">
    <property type="entry name" value="CASP8-ASSOCIATED PROTEIN 2"/>
    <property type="match status" value="1"/>
</dbReference>
<dbReference type="FunFam" id="1.10.10.60:FF:000265">
    <property type="entry name" value="CASP8-associated protein 2 isoform X1"/>
    <property type="match status" value="1"/>
</dbReference>
<gene>
    <name evidence="18" type="ORF">PLEPLA_LOCUS41637</name>
</gene>
<feature type="region of interest" description="Disordered" evidence="17">
    <location>
        <begin position="561"/>
        <end position="588"/>
    </location>
</feature>
<feature type="compositionally biased region" description="Polar residues" evidence="17">
    <location>
        <begin position="1688"/>
        <end position="1703"/>
    </location>
</feature>
<dbReference type="Proteomes" id="UP001153269">
    <property type="component" value="Unassembled WGS sequence"/>
</dbReference>
<dbReference type="Gene3D" id="1.10.10.60">
    <property type="entry name" value="Homeodomain-like"/>
    <property type="match status" value="1"/>
</dbReference>
<name>A0A9N7VJ87_PLEPL</name>
<feature type="compositionally biased region" description="Polar residues" evidence="17">
    <location>
        <begin position="1745"/>
        <end position="1771"/>
    </location>
</feature>
<feature type="compositionally biased region" description="Polar residues" evidence="17">
    <location>
        <begin position="681"/>
        <end position="691"/>
    </location>
</feature>
<keyword evidence="13" id="KW-0539">Nucleus</keyword>
<feature type="compositionally biased region" description="Basic and acidic residues" evidence="17">
    <location>
        <begin position="1813"/>
        <end position="1827"/>
    </location>
</feature>
<feature type="compositionally biased region" description="Basic and acidic residues" evidence="17">
    <location>
        <begin position="318"/>
        <end position="356"/>
    </location>
</feature>
<keyword evidence="5" id="KW-0678">Repressor</keyword>
<dbReference type="Pfam" id="PF21227">
    <property type="entry name" value="Myb_DNA-binding_7"/>
    <property type="match status" value="1"/>
</dbReference>
<feature type="compositionally biased region" description="Basic and acidic residues" evidence="17">
    <location>
        <begin position="1581"/>
        <end position="1590"/>
    </location>
</feature>
<dbReference type="GO" id="GO:0008625">
    <property type="term" value="P:extrinsic apoptotic signaling pathway via death domain receptors"/>
    <property type="evidence" value="ECO:0007669"/>
    <property type="project" value="TreeGrafter"/>
</dbReference>
<feature type="compositionally biased region" description="Low complexity" evidence="17">
    <location>
        <begin position="1829"/>
        <end position="1839"/>
    </location>
</feature>
<keyword evidence="4" id="KW-0963">Cytoplasm</keyword>
<reference evidence="18" key="1">
    <citation type="submission" date="2020-03" db="EMBL/GenBank/DDBJ databases">
        <authorList>
            <person name="Weist P."/>
        </authorList>
    </citation>
    <scope>NUCLEOTIDE SEQUENCE</scope>
</reference>
<evidence type="ECO:0000256" key="15">
    <source>
        <dbReference type="ARBA" id="ARBA00069865"/>
    </source>
</evidence>
<dbReference type="PANTHER" id="PTHR15489">
    <property type="entry name" value="CASPASE 8 ASSOCIATED PROTEIN 2"/>
    <property type="match status" value="1"/>
</dbReference>
<evidence type="ECO:0000256" key="11">
    <source>
        <dbReference type="ARBA" id="ARBA00023159"/>
    </source>
</evidence>
<dbReference type="EMBL" id="CADEAL010004191">
    <property type="protein sequence ID" value="CAB1453877.1"/>
    <property type="molecule type" value="Genomic_DNA"/>
</dbReference>
<feature type="compositionally biased region" description="Basic and acidic residues" evidence="17">
    <location>
        <begin position="456"/>
        <end position="480"/>
    </location>
</feature>
<keyword evidence="11" id="KW-0010">Activator</keyword>
<protein>
    <recommendedName>
        <fullName evidence="15">CASP8-associated protein 2</fullName>
    </recommendedName>
    <alternativeName>
        <fullName evidence="16">FLICE-associated huge protein</fullName>
    </alternativeName>
</protein>
<dbReference type="GO" id="GO:0016605">
    <property type="term" value="C:PML body"/>
    <property type="evidence" value="ECO:0007669"/>
    <property type="project" value="UniProtKB-SubCell"/>
</dbReference>
<accession>A0A9N7VJ87</accession>
<feature type="region of interest" description="Disordered" evidence="17">
    <location>
        <begin position="619"/>
        <end position="745"/>
    </location>
</feature>
<evidence type="ECO:0000256" key="14">
    <source>
        <dbReference type="ARBA" id="ARBA00023306"/>
    </source>
</evidence>
<evidence type="ECO:0000256" key="16">
    <source>
        <dbReference type="ARBA" id="ARBA00078515"/>
    </source>
</evidence>
<feature type="compositionally biased region" description="Polar residues" evidence="17">
    <location>
        <begin position="192"/>
        <end position="208"/>
    </location>
</feature>
<evidence type="ECO:0000256" key="9">
    <source>
        <dbReference type="ARBA" id="ARBA00023015"/>
    </source>
</evidence>
<evidence type="ECO:0000256" key="6">
    <source>
        <dbReference type="ARBA" id="ARBA00022553"/>
    </source>
</evidence>
<keyword evidence="19" id="KW-1185">Reference proteome</keyword>
<comment type="caution">
    <text evidence="18">The sequence shown here is derived from an EMBL/GenBank/DDBJ whole genome shotgun (WGS) entry which is preliminary data.</text>
</comment>
<feature type="compositionally biased region" description="Polar residues" evidence="17">
    <location>
        <begin position="1728"/>
        <end position="1737"/>
    </location>
</feature>
<keyword evidence="6" id="KW-0597">Phosphoprotein</keyword>
<evidence type="ECO:0000256" key="13">
    <source>
        <dbReference type="ARBA" id="ARBA00023242"/>
    </source>
</evidence>
<keyword evidence="14" id="KW-0131">Cell cycle</keyword>
<dbReference type="GO" id="GO:0005739">
    <property type="term" value="C:mitochondrion"/>
    <property type="evidence" value="ECO:0007669"/>
    <property type="project" value="UniProtKB-SubCell"/>
</dbReference>
<keyword evidence="7" id="KW-0053">Apoptosis</keyword>
<keyword evidence="8" id="KW-0007">Acetylation</keyword>
<feature type="region of interest" description="Disordered" evidence="17">
    <location>
        <begin position="1636"/>
        <end position="1839"/>
    </location>
</feature>
<evidence type="ECO:0000313" key="18">
    <source>
        <dbReference type="EMBL" id="CAB1453877.1"/>
    </source>
</evidence>
<evidence type="ECO:0000256" key="1">
    <source>
        <dbReference type="ARBA" id="ARBA00004173"/>
    </source>
</evidence>
<evidence type="ECO:0000256" key="8">
    <source>
        <dbReference type="ARBA" id="ARBA00022990"/>
    </source>
</evidence>
<feature type="compositionally biased region" description="Pro residues" evidence="17">
    <location>
        <begin position="150"/>
        <end position="177"/>
    </location>
</feature>
<evidence type="ECO:0000256" key="2">
    <source>
        <dbReference type="ARBA" id="ARBA00004322"/>
    </source>
</evidence>
<sequence length="1912" mass="211830">MENVNNYDVSGLSVPVANVNEDSVDIYDDLDVGFHSNADNSTPNASQLKDSMDLYEELVTEEQQSKETSHTDLKSRFQAAQTQIKELRRRLEQVEMQNTGLNTENFRLKKNICALLQTARQEVTRKDTEIQRLNQRSEKGHHHYLSHSSRPPPPRPLSTPLPPSGPPPPPPRLPTSPPRENQPARIPPHSAGTESSANQPIGSCIETQASKASSRSHSKSSSRGGDIHDKHPGYSVSKSCISSSGQHSDSDKRKSKPREEKYQSHKLSESTDRRPKSDSHPNKDCHASEKNRSHKADKETGRKHDSRSCKNRSILNVEGHHRSDRSKSPQAEIIRHASPYDDTKGRCQERRQDKTKVALSDCEQNAARSSKEFYSRDHRKIKSDDGRNRSNSKERTKSSLNQHTERHTDSPKEREGERPLKDHRKKEERRHEDDASRKHKKNKLSEMSRKKQRLNQSDKGKDVTKESQENTHNASERPSKEPCIPDNSSVEENSPNRKLCFMETLNLTLSPIKKPVLPIDAGQDVPTTKDKVAENKANDENLQFNVEDMCVIDEAECSELISGPEDVAEQSSDIPKESSSEKTHKRCDDAEDVLEKNKCLSEAAAGKLLEEITVQTTSAFSQPLNTAESQQSVHRTPKSLESSSLKTAESNMSNSLTSDRRVDKSKPVEVTDNISDPRGSVSKQHASNSPLKVNPGKTTEETVSEPDVLESRTVEKIVPVDSVEEAPMASPSKEPIVAEDVPDSPRRQKIPATALTLVCQQGLHPSASVTSIHKKDPIHMENGPKDTDAVSSTISLDSVPQEGLSLPEAILVLTQTNEEADNSNAIVPEPSSSTGCIAVYKVSSTTEETVQPGNSSGLASTPRKSFGPGKSRENNLKPSSSVPLLHDEDSMMRTLSNLKRIPDAISPLRSPIRITKRSHINVHGKPGHVKSLQKDFSITPVDVNSKKLDVNKENKYPGSPAEQDIHNVVDKVSEMPSSLSDTELEEGEILSESDEAAAGSPVPANKKAKMVRPVRNKPSPKSVLKRITEEMCVGSKETGEEAGTSTRSPKSRFKTVCPAASKASFSNMEEIMETFRLVRSEIRKKYMKLHKTFPRKSFNGIMDNYQESFLEFVDGAHFGEICSQAVELKSKLKNLIVPVFSKLANNGIVKRIFEQQAVDLKQKLWDFVDAQVDCLFMDIHATLRCLCKPARTAAEKKKPAGKEVVSTQPSLKKPLFQQKEAQSPPTSMIQIKPCTVVPYKTGLGSRGKDIRITHEEKDCSIVPHLTNTQSVTDFPPRKTIPPTPEKNSMASLVVSQSGSLLDKTDFELLTEQQASSLTFNLVRDSQMGEIFKCLLQGSDLLENSNITGDSTAWSLCTPRKDGERFISITTPNKFDSPSRLLTPSKYNTPSKLIATWSSISPRRMSSPRLKEQIPLNPALFDESCLLELPTESRTTLQSSLSSQRSYSILTEDLAVSLTIPSPLKSDSTLSFLQPSSMRTMSTPESVISAHISEDALLDGEDATEQDIHLALDTDNSSCCSGSSVASSAHASSFLFKPDMPMQALVMERSNDHFILKIRQAAAMRADVTLTADESLSQTLTEEDHQHREGDMAGEGSQTTFFWDKLQKGSPASHVVLSENSLSNFVESSGICQAATASESCVTRDESQTQRKDPSHKKEEASTYQSNARFSFSEESQPLPEKNEHMTLPSDNSLHSGAQSSVQIGQAAPRKGVTTKSQTHLRVEERQTQRSPSKALSSDSEKIISPSKSKMSDQPHQPTGSFQTSTVSPSHVSDSERNAMEASESNSTPEEDGDRGRKRKKNQDQLKAKRPRRKEMEITEKMVPKDDNESISSPLSLSPNSLSAKNVVRKKGEVVIAWTRDEDRAILIELKTKGASRETFSSLSERLSKPSGQIAHRFNQLMKLFKRHEKMDP</sequence>
<feature type="compositionally biased region" description="Basic and acidic residues" evidence="17">
    <location>
        <begin position="369"/>
        <end position="420"/>
    </location>
</feature>
<evidence type="ECO:0000256" key="12">
    <source>
        <dbReference type="ARBA" id="ARBA00023163"/>
    </source>
</evidence>
<feature type="compositionally biased region" description="Basic and acidic residues" evidence="17">
    <location>
        <begin position="1641"/>
        <end position="1660"/>
    </location>
</feature>
<feature type="region of interest" description="Disordered" evidence="17">
    <location>
        <begin position="135"/>
        <end position="495"/>
    </location>
</feature>
<keyword evidence="10" id="KW-0496">Mitochondrion</keyword>